<sequence length="278" mass="29728">MGLKNIVVFVEPSNAGATRARYAVELARRHGAHLIGIFVASSDGPIPANAYVRGRDAMRRLIELHDANAIETTSVASRNFNTATNSADITYEFRIIREIESDDTKLHCLHADLVIVGHPRPGGLPLYSSAEGLLLATGIPFLIVPDGWPSGAVAQRVLLAWNASREARRAITDSLPLLSAAQSVSIVVIDSAKNRLHGENPGADVAVYLSRHGAHVTTEQIDSNGSPIADVILQHAVHGGFDLIVLGAYSHARVREAVFGGVTRSLLKLATIPMLIAH</sequence>
<dbReference type="Proteomes" id="UP000032515">
    <property type="component" value="Unassembled WGS sequence"/>
</dbReference>
<comment type="similarity">
    <text evidence="1">Belongs to the universal stress protein A family.</text>
</comment>
<accession>A0A0D7F447</accession>
<dbReference type="Gene3D" id="3.40.50.12370">
    <property type="match status" value="1"/>
</dbReference>
<name>A0A0D7F447_RHOPL</name>
<evidence type="ECO:0000313" key="4">
    <source>
        <dbReference type="Proteomes" id="UP000032515"/>
    </source>
</evidence>
<dbReference type="RefSeq" id="WP_011159629.1">
    <property type="nucleotide sequence ID" value="NZ_CP066699.1"/>
</dbReference>
<dbReference type="PRINTS" id="PR01438">
    <property type="entry name" value="UNVRSLSTRESS"/>
</dbReference>
<dbReference type="EMBL" id="JXXE01000066">
    <property type="protein sequence ID" value="KIZ47580.1"/>
    <property type="molecule type" value="Genomic_DNA"/>
</dbReference>
<reference evidence="3 4" key="1">
    <citation type="submission" date="2014-11" db="EMBL/GenBank/DDBJ databases">
        <title>Genomics and ecophysiology of heterotrophic nitrogen fixing bacteria isolated from estuarine surface water.</title>
        <authorList>
            <person name="Bentzon-Tilia M."/>
            <person name="Severin I."/>
            <person name="Hansen L.H."/>
            <person name="Riemann L."/>
        </authorList>
    </citation>
    <scope>NUCLEOTIDE SEQUENCE [LARGE SCALE GENOMIC DNA]</scope>
    <source>
        <strain evidence="3 4">BAL398</strain>
    </source>
</reference>
<organism evidence="3 4">
    <name type="scientific">Rhodopseudomonas palustris</name>
    <dbReference type="NCBI Taxonomy" id="1076"/>
    <lineage>
        <taxon>Bacteria</taxon>
        <taxon>Pseudomonadati</taxon>
        <taxon>Pseudomonadota</taxon>
        <taxon>Alphaproteobacteria</taxon>
        <taxon>Hyphomicrobiales</taxon>
        <taxon>Nitrobacteraceae</taxon>
        <taxon>Rhodopseudomonas</taxon>
    </lineage>
</organism>
<evidence type="ECO:0000256" key="1">
    <source>
        <dbReference type="ARBA" id="ARBA00008791"/>
    </source>
</evidence>
<protein>
    <submittedName>
        <fullName evidence="3">Universal stress protein UspA</fullName>
    </submittedName>
</protein>
<dbReference type="InterPro" id="IPR006016">
    <property type="entry name" value="UspA"/>
</dbReference>
<dbReference type="OrthoDB" id="9804721at2"/>
<evidence type="ECO:0000259" key="2">
    <source>
        <dbReference type="Pfam" id="PF00582"/>
    </source>
</evidence>
<dbReference type="PANTHER" id="PTHR46268">
    <property type="entry name" value="STRESS RESPONSE PROTEIN NHAX"/>
    <property type="match status" value="1"/>
</dbReference>
<dbReference type="PATRIC" id="fig|1076.23.peg.6227"/>
<dbReference type="SUPFAM" id="SSF52402">
    <property type="entry name" value="Adenine nucleotide alpha hydrolases-like"/>
    <property type="match status" value="2"/>
</dbReference>
<dbReference type="GeneID" id="66895212"/>
<comment type="caution">
    <text evidence="3">The sequence shown here is derived from an EMBL/GenBank/DDBJ whole genome shotgun (WGS) entry which is preliminary data.</text>
</comment>
<dbReference type="PANTHER" id="PTHR46268:SF15">
    <property type="entry name" value="UNIVERSAL STRESS PROTEIN HP_0031"/>
    <property type="match status" value="1"/>
</dbReference>
<dbReference type="CDD" id="cd00293">
    <property type="entry name" value="USP-like"/>
    <property type="match status" value="1"/>
</dbReference>
<dbReference type="AlphaFoldDB" id="A0A0D7F447"/>
<gene>
    <name evidence="3" type="ORF">OO17_03500</name>
</gene>
<feature type="domain" description="UspA" evidence="2">
    <location>
        <begin position="209"/>
        <end position="277"/>
    </location>
</feature>
<dbReference type="Pfam" id="PF00582">
    <property type="entry name" value="Usp"/>
    <property type="match status" value="1"/>
</dbReference>
<evidence type="ECO:0000313" key="3">
    <source>
        <dbReference type="EMBL" id="KIZ47580.1"/>
    </source>
</evidence>
<dbReference type="InterPro" id="IPR006015">
    <property type="entry name" value="Universal_stress_UspA"/>
</dbReference>
<proteinExistence type="inferred from homology"/>